<dbReference type="PATRIC" id="fig|69.6.peg.2770"/>
<gene>
    <name evidence="1" type="ORF">GLE_2813</name>
</gene>
<name>A0A0S2DI68_LYSEN</name>
<dbReference type="Proteomes" id="UP000061569">
    <property type="component" value="Chromosome"/>
</dbReference>
<dbReference type="EMBL" id="CP013140">
    <property type="protein sequence ID" value="ALN58161.1"/>
    <property type="molecule type" value="Genomic_DNA"/>
</dbReference>
<dbReference type="STRING" id="69.GLE_2813"/>
<dbReference type="KEGG" id="lez:GLE_2813"/>
<evidence type="ECO:0000313" key="1">
    <source>
        <dbReference type="EMBL" id="ALN58161.1"/>
    </source>
</evidence>
<reference evidence="1 2" key="1">
    <citation type="submission" date="2015-11" db="EMBL/GenBank/DDBJ databases">
        <title>Genome sequences of Lysobacter enzymogenes strain C3 and Lysobacter antibioticus ATCC 29479.</title>
        <authorList>
            <person name="Kobayashi D.Y."/>
        </authorList>
    </citation>
    <scope>NUCLEOTIDE SEQUENCE [LARGE SCALE GENOMIC DNA]</scope>
    <source>
        <strain evidence="1 2">C3</strain>
    </source>
</reference>
<proteinExistence type="predicted"/>
<accession>A0A0S2DI68</accession>
<evidence type="ECO:0000313" key="2">
    <source>
        <dbReference type="Proteomes" id="UP000061569"/>
    </source>
</evidence>
<dbReference type="RefSeq" id="WP_057947832.1">
    <property type="nucleotide sequence ID" value="NZ_CP067396.1"/>
</dbReference>
<sequence length="256" mass="28011">MNQTITQRLSILPLALAVVVAGAAALAPVPAQAFYASEITQVLNKVQLQAQNMKLVQQLTELRNQVTQLKAQFDQLNPGNFQLGSLTGFRDKESQELSERLPAASYGLDESCQKGKSSVADDQYKVCAKRVEISNLRFNAMVKMLKEVKKRDEQIEKLMNDRKTLTGPENKGKLDANTNQVMQLQAQMENDIQNGKTTLDTYTTILQTLDDDMVALAQRALTNKPGGKGWLSSMAGAAVQGVALKAGLKAAESRDL</sequence>
<protein>
    <submittedName>
        <fullName evidence="1">Uncharacterized protein</fullName>
    </submittedName>
</protein>
<organism evidence="1 2">
    <name type="scientific">Lysobacter enzymogenes</name>
    <dbReference type="NCBI Taxonomy" id="69"/>
    <lineage>
        <taxon>Bacteria</taxon>
        <taxon>Pseudomonadati</taxon>
        <taxon>Pseudomonadota</taxon>
        <taxon>Gammaproteobacteria</taxon>
        <taxon>Lysobacterales</taxon>
        <taxon>Lysobacteraceae</taxon>
        <taxon>Lysobacter</taxon>
    </lineage>
</organism>
<dbReference type="AlphaFoldDB" id="A0A0S2DI68"/>
<dbReference type="OrthoDB" id="6025466at2"/>